<proteinExistence type="predicted"/>
<evidence type="ECO:0000313" key="2">
    <source>
        <dbReference type="EMBL" id="PAP78763.1"/>
    </source>
</evidence>
<dbReference type="Pfam" id="PF01904">
    <property type="entry name" value="DUF72"/>
    <property type="match status" value="1"/>
</dbReference>
<dbReference type="EMBL" id="MQWD01000001">
    <property type="protein sequence ID" value="PAP78763.1"/>
    <property type="molecule type" value="Genomic_DNA"/>
</dbReference>
<evidence type="ECO:0000256" key="1">
    <source>
        <dbReference type="SAM" id="MobiDB-lite"/>
    </source>
</evidence>
<feature type="region of interest" description="Disordered" evidence="1">
    <location>
        <begin position="1"/>
        <end position="29"/>
    </location>
</feature>
<dbReference type="InterPro" id="IPR002763">
    <property type="entry name" value="DUF72"/>
</dbReference>
<name>A0A271J5R2_9BACT</name>
<evidence type="ECO:0008006" key="4">
    <source>
        <dbReference type="Google" id="ProtNLM"/>
    </source>
</evidence>
<dbReference type="AlphaFoldDB" id="A0A271J5R2"/>
<evidence type="ECO:0000313" key="3">
    <source>
        <dbReference type="Proteomes" id="UP000216339"/>
    </source>
</evidence>
<organism evidence="2 3">
    <name type="scientific">Rubrivirga marina</name>
    <dbReference type="NCBI Taxonomy" id="1196024"/>
    <lineage>
        <taxon>Bacteria</taxon>
        <taxon>Pseudomonadati</taxon>
        <taxon>Rhodothermota</taxon>
        <taxon>Rhodothermia</taxon>
        <taxon>Rhodothermales</taxon>
        <taxon>Rubricoccaceae</taxon>
        <taxon>Rubrivirga</taxon>
    </lineage>
</organism>
<sequence length="380" mass="41531">MGDGGDTPCHLGPLRSPSTSPLTAMSEPSPFDLRHVHPHLRFGTASDRYAGWIGQVYPEDVWADRVSTRTKKLGGTTYEERTLPVESTADYFRHFSVVELDFTFYRPLADDAGKPTSNRFVLERYAEHAPDDARFLLKAPQAFSARTLRRERAPASAVKLDEGLAKRGRPAYVPNPTYLDAARYADQFLGPAVDVLGDRLTGVVFEQEYAPKGQSPTPEAFVGELDGFFADVPPAVGGAAVQAHLEVRSPHLLEPPYFAWLESRGLGYVFSHWTWLPSLGDQARRAGGRFTAANGEAVVRLLTPLRTRYEEAYGLAYPFDAVVPALAGTPGAREMIEDTADLAAKAVEAGAVLNVIPNNRAFGNAPHLARAVADRALDRL</sequence>
<reference evidence="2 3" key="1">
    <citation type="submission" date="2016-11" db="EMBL/GenBank/DDBJ databases">
        <title>Study of marine rhodopsin-containing bacteria.</title>
        <authorList>
            <person name="Yoshizawa S."/>
            <person name="Kumagai Y."/>
            <person name="Kogure K."/>
        </authorList>
    </citation>
    <scope>NUCLEOTIDE SEQUENCE [LARGE SCALE GENOMIC DNA]</scope>
    <source>
        <strain evidence="2 3">SAORIC-28</strain>
    </source>
</reference>
<accession>A0A271J5R2</accession>
<gene>
    <name evidence="2" type="ORF">BSZ37_11940</name>
</gene>
<dbReference type="InterPro" id="IPR036520">
    <property type="entry name" value="UPF0759_sf"/>
</dbReference>
<protein>
    <recommendedName>
        <fullName evidence="4">DUF72 domain-containing protein</fullName>
    </recommendedName>
</protein>
<comment type="caution">
    <text evidence="2">The sequence shown here is derived from an EMBL/GenBank/DDBJ whole genome shotgun (WGS) entry which is preliminary data.</text>
</comment>
<dbReference type="Gene3D" id="3.20.20.410">
    <property type="entry name" value="Protein of unknown function UPF0759"/>
    <property type="match status" value="1"/>
</dbReference>
<dbReference type="SUPFAM" id="SSF117396">
    <property type="entry name" value="TM1631-like"/>
    <property type="match status" value="1"/>
</dbReference>
<dbReference type="Proteomes" id="UP000216339">
    <property type="component" value="Unassembled WGS sequence"/>
</dbReference>
<keyword evidence="3" id="KW-1185">Reference proteome</keyword>